<feature type="domain" description="Nitrite/Sulfite reductase ferredoxin-like" evidence="7">
    <location>
        <begin position="27"/>
        <end position="85"/>
    </location>
</feature>
<dbReference type="Gene3D" id="3.30.413.10">
    <property type="entry name" value="Sulfite Reductase Hemoprotein, domain 1"/>
    <property type="match status" value="1"/>
</dbReference>
<evidence type="ECO:0000313" key="8">
    <source>
        <dbReference type="EMBL" id="SDC12980.1"/>
    </source>
</evidence>
<dbReference type="InterPro" id="IPR051329">
    <property type="entry name" value="NIR_SIR_4Fe-4S"/>
</dbReference>
<name>A0A1G6J2U9_9PSEU</name>
<evidence type="ECO:0000256" key="3">
    <source>
        <dbReference type="ARBA" id="ARBA00022723"/>
    </source>
</evidence>
<dbReference type="GO" id="GO:0016491">
    <property type="term" value="F:oxidoreductase activity"/>
    <property type="evidence" value="ECO:0007669"/>
    <property type="project" value="UniProtKB-KW"/>
</dbReference>
<dbReference type="InterPro" id="IPR036136">
    <property type="entry name" value="Nit/Sulf_reduc_fer-like_dom_sf"/>
</dbReference>
<dbReference type="Gene3D" id="3.90.480.10">
    <property type="entry name" value="Sulfite Reductase Hemoprotein,Domain 2"/>
    <property type="match status" value="1"/>
</dbReference>
<protein>
    <submittedName>
        <fullName evidence="8">Precorrin-3B synthase</fullName>
    </submittedName>
</protein>
<evidence type="ECO:0000256" key="2">
    <source>
        <dbReference type="ARBA" id="ARBA00022617"/>
    </source>
</evidence>
<evidence type="ECO:0000256" key="1">
    <source>
        <dbReference type="ARBA" id="ARBA00022485"/>
    </source>
</evidence>
<keyword evidence="4" id="KW-0560">Oxidoreductase</keyword>
<dbReference type="InterPro" id="IPR045854">
    <property type="entry name" value="NO2/SO3_Rdtase_4Fe4S_sf"/>
</dbReference>
<keyword evidence="3" id="KW-0479">Metal-binding</keyword>
<evidence type="ECO:0000313" key="9">
    <source>
        <dbReference type="Proteomes" id="UP000199501"/>
    </source>
</evidence>
<dbReference type="AlphaFoldDB" id="A0A1G6J2U9"/>
<reference evidence="9" key="1">
    <citation type="submission" date="2016-10" db="EMBL/GenBank/DDBJ databases">
        <authorList>
            <person name="Varghese N."/>
            <person name="Submissions S."/>
        </authorList>
    </citation>
    <scope>NUCLEOTIDE SEQUENCE [LARGE SCALE GENOMIC DNA]</scope>
    <source>
        <strain evidence="9">IBRC-M 10403</strain>
    </source>
</reference>
<proteinExistence type="predicted"/>
<dbReference type="SUPFAM" id="SSF56014">
    <property type="entry name" value="Nitrite and sulphite reductase 4Fe-4S domain-like"/>
    <property type="match status" value="1"/>
</dbReference>
<organism evidence="8 9">
    <name type="scientific">Actinokineospora iranica</name>
    <dbReference type="NCBI Taxonomy" id="1271860"/>
    <lineage>
        <taxon>Bacteria</taxon>
        <taxon>Bacillati</taxon>
        <taxon>Actinomycetota</taxon>
        <taxon>Actinomycetes</taxon>
        <taxon>Pseudonocardiales</taxon>
        <taxon>Pseudonocardiaceae</taxon>
        <taxon>Actinokineospora</taxon>
    </lineage>
</organism>
<dbReference type="EMBL" id="FMZZ01000001">
    <property type="protein sequence ID" value="SDC12980.1"/>
    <property type="molecule type" value="Genomic_DNA"/>
</dbReference>
<dbReference type="PANTHER" id="PTHR32439">
    <property type="entry name" value="FERREDOXIN--NITRITE REDUCTASE, CHLOROPLASTIC"/>
    <property type="match status" value="1"/>
</dbReference>
<evidence type="ECO:0000256" key="5">
    <source>
        <dbReference type="ARBA" id="ARBA00023004"/>
    </source>
</evidence>
<keyword evidence="6" id="KW-0411">Iron-sulfur</keyword>
<dbReference type="GO" id="GO:0046872">
    <property type="term" value="F:metal ion binding"/>
    <property type="evidence" value="ECO:0007669"/>
    <property type="project" value="UniProtKB-KW"/>
</dbReference>
<dbReference type="InterPro" id="IPR005117">
    <property type="entry name" value="NiRdtase/SiRdtase_haem-b_fer"/>
</dbReference>
<keyword evidence="2" id="KW-0349">Heme</keyword>
<keyword evidence="9" id="KW-1185">Reference proteome</keyword>
<dbReference type="OrthoDB" id="105450at2"/>
<dbReference type="SUPFAM" id="SSF55124">
    <property type="entry name" value="Nitrite/Sulfite reductase N-terminal domain-like"/>
    <property type="match status" value="2"/>
</dbReference>
<dbReference type="STRING" id="1271860.SAMN05216174_101208"/>
<keyword evidence="1" id="KW-0004">4Fe-4S</keyword>
<dbReference type="GO" id="GO:0051539">
    <property type="term" value="F:4 iron, 4 sulfur cluster binding"/>
    <property type="evidence" value="ECO:0007669"/>
    <property type="project" value="UniProtKB-KW"/>
</dbReference>
<evidence type="ECO:0000256" key="6">
    <source>
        <dbReference type="ARBA" id="ARBA00023014"/>
    </source>
</evidence>
<evidence type="ECO:0000256" key="4">
    <source>
        <dbReference type="ARBA" id="ARBA00023002"/>
    </source>
</evidence>
<accession>A0A1G6J2U9</accession>
<sequence length="372" mass="37338">MPSSQRRTGADACPGALDVHRAADGGLARIRVPGGLLRAEQLAAVAESAADLGDGTLELTSRANLQVRGLALGAEVDLAARLAEVGLLPSLTHEKVRNIMASPLGPVEQAAALDEALCARPELAGLPGRFLFVLDDGRGDVAWLGADVAALPVGDQVALLLGGRDFGVRLGPGEVVPAMLAAAAAFLELRAEQWRIAELGPDVAKIAAALGASDERVAIGAPPSVGPLGPVEFADGTPGLGAVAPLGRLTGEQASALGDVVLTPWRGLVARGRGPLPAGLVTDPAAPGIGVTACAGRPGCAKALADVRSAALGMPAGPGRPVHWSGCARRCGRPAGDVLDVVATEDGYLVGGRATPGDQAAMVAAGRRQEQQ</sequence>
<dbReference type="Pfam" id="PF03460">
    <property type="entry name" value="NIR_SIR_ferr"/>
    <property type="match status" value="1"/>
</dbReference>
<dbReference type="RefSeq" id="WP_091447156.1">
    <property type="nucleotide sequence ID" value="NZ_FMZZ01000001.1"/>
</dbReference>
<dbReference type="Proteomes" id="UP000199501">
    <property type="component" value="Unassembled WGS sequence"/>
</dbReference>
<dbReference type="PANTHER" id="PTHR32439:SF9">
    <property type="entry name" value="BLR3264 PROTEIN"/>
    <property type="match status" value="1"/>
</dbReference>
<evidence type="ECO:0000259" key="7">
    <source>
        <dbReference type="Pfam" id="PF03460"/>
    </source>
</evidence>
<keyword evidence="5" id="KW-0408">Iron</keyword>
<gene>
    <name evidence="8" type="ORF">SAMN05216174_101208</name>
</gene>